<gene>
    <name evidence="9" type="ORF">SAMN04487928_10446</name>
</gene>
<evidence type="ECO:0000313" key="9">
    <source>
        <dbReference type="EMBL" id="SFP58395.1"/>
    </source>
</evidence>
<dbReference type="Proteomes" id="UP000182624">
    <property type="component" value="Unassembled WGS sequence"/>
</dbReference>
<sequence length="621" mass="69035">MAKWMIANKKADFDGIAAKYGISNITARLIANRLINSRETEKEDCTLEKVDEYLNGSVSMLHDPFKMADMEKGARVMLSKIADGVKIRVIGDYDVDGICSSYILVDGLRLFGGDVDCVLPDRIKDGYGLSIKLVDAAIEDGIDTIITCDNGIAAFEQIKHAKEKGMTVVVTDHHEVPFEVAKGDEACADSSDIETSEKKEILPPADAVIDPKRAEGEYTFKEICGAVVAYKFLQVMAQIKASETEDAEFNELIGRFFTEKIIFAGIATVCDVMELKDENRIIVKESLKRIRFTENKGLKALIDVNSIDASAMTGYHYGFIIGPCLNATGRLDLATRALSLFFAEDEAEAATIAGDLKSLNDSRKDMTKEGVDAAIEIVDKEAKTGELPKVIVLYLPYVHESIAGIIAGKIKEKYYRPTIVLTKAADGGAKGSGRSIESYDMFQHLSACKELFTKFGGHKMAAGLSLPEENIEALRSRLNNECELTDNDYERIVHLDMVMPLKYASMSLVKEFNKLEPFGAGNIKPMFAQKDVKLLSGRILGKNKNCGKYRVSDDSNNYFDMMYFGDMDKWHEFLRDRYGQSAVDDLYDGRAYNMKVSIAYYPDINSYQGRESVQIVMSDFT</sequence>
<dbReference type="PANTHER" id="PTHR30255:SF2">
    <property type="entry name" value="SINGLE-STRANDED-DNA-SPECIFIC EXONUCLEASE RECJ"/>
    <property type="match status" value="1"/>
</dbReference>
<accession>A0A1I5RIQ5</accession>
<dbReference type="GO" id="GO:0004527">
    <property type="term" value="F:exonuclease activity"/>
    <property type="evidence" value="ECO:0007669"/>
    <property type="project" value="UniProtKB-KW"/>
</dbReference>
<feature type="domain" description="RecJ OB" evidence="8">
    <location>
        <begin position="495"/>
        <end position="619"/>
    </location>
</feature>
<dbReference type="SUPFAM" id="SSF64182">
    <property type="entry name" value="DHH phosphoesterases"/>
    <property type="match status" value="1"/>
</dbReference>
<dbReference type="AlphaFoldDB" id="A0A1I5RIQ5"/>
<dbReference type="Pfam" id="PF17768">
    <property type="entry name" value="RecJ_OB"/>
    <property type="match status" value="1"/>
</dbReference>
<evidence type="ECO:0000256" key="3">
    <source>
        <dbReference type="ARBA" id="ARBA00022722"/>
    </source>
</evidence>
<organism evidence="9 10">
    <name type="scientific">Butyrivibrio proteoclasticus</name>
    <dbReference type="NCBI Taxonomy" id="43305"/>
    <lineage>
        <taxon>Bacteria</taxon>
        <taxon>Bacillati</taxon>
        <taxon>Bacillota</taxon>
        <taxon>Clostridia</taxon>
        <taxon>Lachnospirales</taxon>
        <taxon>Lachnospiraceae</taxon>
        <taxon>Butyrivibrio</taxon>
    </lineage>
</organism>
<protein>
    <recommendedName>
        <fullName evidence="2">Single-stranded-DNA-specific exonuclease RecJ</fullName>
    </recommendedName>
</protein>
<evidence type="ECO:0000256" key="2">
    <source>
        <dbReference type="ARBA" id="ARBA00019841"/>
    </source>
</evidence>
<dbReference type="InterPro" id="IPR041122">
    <property type="entry name" value="RecJ_OB"/>
</dbReference>
<dbReference type="Gene3D" id="3.10.310.30">
    <property type="match status" value="1"/>
</dbReference>
<evidence type="ECO:0000313" key="10">
    <source>
        <dbReference type="Proteomes" id="UP000182624"/>
    </source>
</evidence>
<evidence type="ECO:0000259" key="7">
    <source>
        <dbReference type="Pfam" id="PF02272"/>
    </source>
</evidence>
<evidence type="ECO:0000259" key="8">
    <source>
        <dbReference type="Pfam" id="PF17768"/>
    </source>
</evidence>
<evidence type="ECO:0000259" key="6">
    <source>
        <dbReference type="Pfam" id="PF01368"/>
    </source>
</evidence>
<name>A0A1I5RIQ5_9FIRM</name>
<dbReference type="Gene3D" id="3.90.1640.30">
    <property type="match status" value="1"/>
</dbReference>
<dbReference type="EMBL" id="FOXO01000004">
    <property type="protein sequence ID" value="SFP58395.1"/>
    <property type="molecule type" value="Genomic_DNA"/>
</dbReference>
<keyword evidence="10" id="KW-1185">Reference proteome</keyword>
<keyword evidence="4" id="KW-0378">Hydrolase</keyword>
<proteinExistence type="inferred from homology"/>
<dbReference type="PANTHER" id="PTHR30255">
    <property type="entry name" value="SINGLE-STRANDED-DNA-SPECIFIC EXONUCLEASE RECJ"/>
    <property type="match status" value="1"/>
</dbReference>
<dbReference type="InterPro" id="IPR001667">
    <property type="entry name" value="DDH_dom"/>
</dbReference>
<reference evidence="10" key="1">
    <citation type="submission" date="2016-10" db="EMBL/GenBank/DDBJ databases">
        <authorList>
            <person name="Varghese N."/>
            <person name="Submissions S."/>
        </authorList>
    </citation>
    <scope>NUCLEOTIDE SEQUENCE [LARGE SCALE GENOMIC DNA]</scope>
    <source>
        <strain evidence="10">P18</strain>
    </source>
</reference>
<dbReference type="InterPro" id="IPR038763">
    <property type="entry name" value="DHH_sf"/>
</dbReference>
<comment type="similarity">
    <text evidence="1">Belongs to the RecJ family.</text>
</comment>
<dbReference type="GO" id="GO:0003676">
    <property type="term" value="F:nucleic acid binding"/>
    <property type="evidence" value="ECO:0007669"/>
    <property type="project" value="InterPro"/>
</dbReference>
<dbReference type="RefSeq" id="WP_074884509.1">
    <property type="nucleotide sequence ID" value="NZ_FOXO01000004.1"/>
</dbReference>
<keyword evidence="3" id="KW-0540">Nuclease</keyword>
<feature type="domain" description="DHHA1" evidence="7">
    <location>
        <begin position="389"/>
        <end position="482"/>
    </location>
</feature>
<dbReference type="Pfam" id="PF02272">
    <property type="entry name" value="DHHA1"/>
    <property type="match status" value="1"/>
</dbReference>
<feature type="domain" description="DDH" evidence="6">
    <location>
        <begin position="86"/>
        <end position="239"/>
    </location>
</feature>
<dbReference type="InterPro" id="IPR051673">
    <property type="entry name" value="SSDNA_exonuclease_RecJ"/>
</dbReference>
<dbReference type="InterPro" id="IPR003156">
    <property type="entry name" value="DHHA1_dom"/>
</dbReference>
<dbReference type="OrthoDB" id="9809852at2"/>
<keyword evidence="5 9" id="KW-0269">Exonuclease</keyword>
<evidence type="ECO:0000256" key="5">
    <source>
        <dbReference type="ARBA" id="ARBA00022839"/>
    </source>
</evidence>
<dbReference type="Pfam" id="PF01368">
    <property type="entry name" value="DHH"/>
    <property type="match status" value="1"/>
</dbReference>
<evidence type="ECO:0000256" key="1">
    <source>
        <dbReference type="ARBA" id="ARBA00005915"/>
    </source>
</evidence>
<evidence type="ECO:0000256" key="4">
    <source>
        <dbReference type="ARBA" id="ARBA00022801"/>
    </source>
</evidence>